<gene>
    <name evidence="2" type="ORF">H7K45_08705</name>
</gene>
<name>A0A9X2Z1W9_9MYCO</name>
<sequence length="175" mass="19489">MTPRAQPRLSGEGVVLRPFRDDDADVVIAAGRDPLIPAMSTVTAGGDVHDARRYVLDQLSRAATGTGWSYAIADGDDVAVGQVGLGLLDDGRAMVGYWVAEQYRRRGYAGRALRVFTEWAVTLPDVERLELYVEPENEASWRAAESAHYCREGLLRRWQRVAGESRDMYMYAFCT</sequence>
<dbReference type="PROSITE" id="PS51186">
    <property type="entry name" value="GNAT"/>
    <property type="match status" value="1"/>
</dbReference>
<dbReference type="Gene3D" id="3.40.630.30">
    <property type="match status" value="1"/>
</dbReference>
<protein>
    <submittedName>
        <fullName evidence="2">GNAT family N-acetyltransferase</fullName>
    </submittedName>
</protein>
<evidence type="ECO:0000259" key="1">
    <source>
        <dbReference type="PROSITE" id="PS51186"/>
    </source>
</evidence>
<dbReference type="EMBL" id="JACKVK010000005">
    <property type="protein sequence ID" value="MCV7420617.1"/>
    <property type="molecule type" value="Genomic_DNA"/>
</dbReference>
<dbReference type="InterPro" id="IPR000182">
    <property type="entry name" value="GNAT_dom"/>
</dbReference>
<dbReference type="GO" id="GO:0008999">
    <property type="term" value="F:protein-N-terminal-alanine acetyltransferase activity"/>
    <property type="evidence" value="ECO:0007669"/>
    <property type="project" value="TreeGrafter"/>
</dbReference>
<dbReference type="InterPro" id="IPR051908">
    <property type="entry name" value="Ribosomal_N-acetyltransferase"/>
</dbReference>
<feature type="domain" description="N-acetyltransferase" evidence="1">
    <location>
        <begin position="14"/>
        <end position="175"/>
    </location>
</feature>
<comment type="caution">
    <text evidence="2">The sequence shown here is derived from an EMBL/GenBank/DDBJ whole genome shotgun (WGS) entry which is preliminary data.</text>
</comment>
<dbReference type="GO" id="GO:0005737">
    <property type="term" value="C:cytoplasm"/>
    <property type="evidence" value="ECO:0007669"/>
    <property type="project" value="TreeGrafter"/>
</dbReference>
<reference evidence="2" key="1">
    <citation type="submission" date="2020-07" db="EMBL/GenBank/DDBJ databases">
        <authorList>
            <person name="Pettersson B.M.F."/>
            <person name="Behra P.R.K."/>
            <person name="Ramesh M."/>
            <person name="Das S."/>
            <person name="Dasgupta S."/>
            <person name="Kirsebom L.A."/>
        </authorList>
    </citation>
    <scope>NUCLEOTIDE SEQUENCE</scope>
    <source>
        <strain evidence="2">DSM 44838</strain>
    </source>
</reference>
<evidence type="ECO:0000313" key="3">
    <source>
        <dbReference type="Proteomes" id="UP001141629"/>
    </source>
</evidence>
<dbReference type="SUPFAM" id="SSF55729">
    <property type="entry name" value="Acyl-CoA N-acyltransferases (Nat)"/>
    <property type="match status" value="1"/>
</dbReference>
<dbReference type="Proteomes" id="UP001141629">
    <property type="component" value="Unassembled WGS sequence"/>
</dbReference>
<organism evidence="2 3">
    <name type="scientific">Mycobacterium yunnanensis</name>
    <dbReference type="NCBI Taxonomy" id="368477"/>
    <lineage>
        <taxon>Bacteria</taxon>
        <taxon>Bacillati</taxon>
        <taxon>Actinomycetota</taxon>
        <taxon>Actinomycetes</taxon>
        <taxon>Mycobacteriales</taxon>
        <taxon>Mycobacteriaceae</taxon>
        <taxon>Mycobacterium</taxon>
    </lineage>
</organism>
<proteinExistence type="predicted"/>
<dbReference type="PANTHER" id="PTHR43441">
    <property type="entry name" value="RIBOSOMAL-PROTEIN-SERINE ACETYLTRANSFERASE"/>
    <property type="match status" value="1"/>
</dbReference>
<evidence type="ECO:0000313" key="2">
    <source>
        <dbReference type="EMBL" id="MCV7420617.1"/>
    </source>
</evidence>
<dbReference type="AlphaFoldDB" id="A0A9X2Z1W9"/>
<dbReference type="PANTHER" id="PTHR43441:SF10">
    <property type="entry name" value="ACETYLTRANSFERASE"/>
    <property type="match status" value="1"/>
</dbReference>
<dbReference type="GO" id="GO:1990189">
    <property type="term" value="F:protein N-terminal-serine acetyltransferase activity"/>
    <property type="evidence" value="ECO:0007669"/>
    <property type="project" value="TreeGrafter"/>
</dbReference>
<reference evidence="2" key="2">
    <citation type="journal article" date="2022" name="BMC Genomics">
        <title>Comparative genome analysis of mycobacteria focusing on tRNA and non-coding RNA.</title>
        <authorList>
            <person name="Behra P.R.K."/>
            <person name="Pettersson B.M.F."/>
            <person name="Ramesh M."/>
            <person name="Das S."/>
            <person name="Dasgupta S."/>
            <person name="Kirsebom L.A."/>
        </authorList>
    </citation>
    <scope>NUCLEOTIDE SEQUENCE</scope>
    <source>
        <strain evidence="2">DSM 44838</strain>
    </source>
</reference>
<dbReference type="Pfam" id="PF13302">
    <property type="entry name" value="Acetyltransf_3"/>
    <property type="match status" value="1"/>
</dbReference>
<accession>A0A9X2Z1W9</accession>
<dbReference type="InterPro" id="IPR016181">
    <property type="entry name" value="Acyl_CoA_acyltransferase"/>
</dbReference>
<keyword evidence="3" id="KW-1185">Reference proteome</keyword>